<evidence type="ECO:0000313" key="3">
    <source>
        <dbReference type="Proteomes" id="UP000654345"/>
    </source>
</evidence>
<comment type="caution">
    <text evidence="2">The sequence shown here is derived from an EMBL/GenBank/DDBJ whole genome shotgun (WGS) entry which is preliminary data.</text>
</comment>
<evidence type="ECO:0000313" key="2">
    <source>
        <dbReference type="EMBL" id="GHO59322.1"/>
    </source>
</evidence>
<dbReference type="RefSeq" id="WP_201375519.1">
    <property type="nucleotide sequence ID" value="NZ_BNJG01000003.1"/>
</dbReference>
<evidence type="ECO:0008006" key="4">
    <source>
        <dbReference type="Google" id="ProtNLM"/>
    </source>
</evidence>
<feature type="transmembrane region" description="Helical" evidence="1">
    <location>
        <begin position="6"/>
        <end position="27"/>
    </location>
</feature>
<accession>A0ABQ3V434</accession>
<evidence type="ECO:0000256" key="1">
    <source>
        <dbReference type="SAM" id="Phobius"/>
    </source>
</evidence>
<proteinExistence type="predicted"/>
<keyword evidence="3" id="KW-1185">Reference proteome</keyword>
<feature type="transmembrane region" description="Helical" evidence="1">
    <location>
        <begin position="157"/>
        <end position="179"/>
    </location>
</feature>
<gene>
    <name evidence="2" type="ORF">KSB_77970</name>
</gene>
<name>A0ABQ3V434_9CHLR</name>
<organism evidence="2 3">
    <name type="scientific">Ktedonobacter robiniae</name>
    <dbReference type="NCBI Taxonomy" id="2778365"/>
    <lineage>
        <taxon>Bacteria</taxon>
        <taxon>Bacillati</taxon>
        <taxon>Chloroflexota</taxon>
        <taxon>Ktedonobacteria</taxon>
        <taxon>Ktedonobacterales</taxon>
        <taxon>Ktedonobacteraceae</taxon>
        <taxon>Ktedonobacter</taxon>
    </lineage>
</organism>
<keyword evidence="1" id="KW-0812">Transmembrane</keyword>
<keyword evidence="1" id="KW-0472">Membrane</keyword>
<dbReference type="Proteomes" id="UP000654345">
    <property type="component" value="Unassembled WGS sequence"/>
</dbReference>
<sequence length="195" mass="21061">MLKTILKYWLLTAIIISGLFVIMYGLAQQVERLGADDPQIQMAEDAAARLANGASPQQVVPTEKVDIATSLAPYLIVFDRDGKPLASSAELNGGTPTIPAGIFENVKQQGEDRISWQPQPGVRSAIVVTQIKGGAGFVLAGRSLREVEKRENGLEEIALLGWGGLLLVTLLAMFLLFWWRPLKGATPVATPQAQN</sequence>
<reference evidence="2 3" key="1">
    <citation type="journal article" date="2021" name="Int. J. Syst. Evol. Microbiol.">
        <title>Reticulibacter mediterranei gen. nov., sp. nov., within the new family Reticulibacteraceae fam. nov., and Ktedonospora formicarum gen. nov., sp. nov., Ktedonobacter robiniae sp. nov., Dictyobacter formicarum sp. nov. and Dictyobacter arantiisoli sp. nov., belonging to the class Ktedonobacteria.</title>
        <authorList>
            <person name="Yabe S."/>
            <person name="Zheng Y."/>
            <person name="Wang C.M."/>
            <person name="Sakai Y."/>
            <person name="Abe K."/>
            <person name="Yokota A."/>
            <person name="Donadio S."/>
            <person name="Cavaletti L."/>
            <person name="Monciardini P."/>
        </authorList>
    </citation>
    <scope>NUCLEOTIDE SEQUENCE [LARGE SCALE GENOMIC DNA]</scope>
    <source>
        <strain evidence="2 3">SOSP1-30</strain>
    </source>
</reference>
<dbReference type="EMBL" id="BNJG01000003">
    <property type="protein sequence ID" value="GHO59322.1"/>
    <property type="molecule type" value="Genomic_DNA"/>
</dbReference>
<protein>
    <recommendedName>
        <fullName evidence="4">Two-component sensor histidine kinase</fullName>
    </recommendedName>
</protein>
<keyword evidence="1" id="KW-1133">Transmembrane helix</keyword>